<dbReference type="Proteomes" id="UP000182761">
    <property type="component" value="Unassembled WGS sequence"/>
</dbReference>
<dbReference type="OrthoDB" id="1273409at2"/>
<organism evidence="1 2">
    <name type="scientific">Apibacter mensalis</name>
    <dbReference type="NCBI Taxonomy" id="1586267"/>
    <lineage>
        <taxon>Bacteria</taxon>
        <taxon>Pseudomonadati</taxon>
        <taxon>Bacteroidota</taxon>
        <taxon>Flavobacteriia</taxon>
        <taxon>Flavobacteriales</taxon>
        <taxon>Weeksellaceae</taxon>
        <taxon>Apibacter</taxon>
    </lineage>
</organism>
<evidence type="ECO:0000313" key="1">
    <source>
        <dbReference type="EMBL" id="CVK16739.1"/>
    </source>
</evidence>
<sequence>MNYTVFSKIGLLFIFMLGFQLGSCQKKSPTNQAALNAVKKILTASTNQSLLVLKDTGSFLINTKMEEALPDELREINTKLEALGLSNIVENEKQNIGKAAQSSVKLLKPIINSAINDITPLDAASIITGGKGAATQYLKKKTEAKFIATIQPEVENELNSSGVTTLVNSALNDKRVQNALAIITGNNASTIENKNNSIASYATSQIVNGFFQVAEEYEVNHSNFSSNLIESLIK</sequence>
<dbReference type="EMBL" id="FCOR01000010">
    <property type="protein sequence ID" value="CVK16739.1"/>
    <property type="molecule type" value="Genomic_DNA"/>
</dbReference>
<dbReference type="STRING" id="1586267.GCA_001418685_01603"/>
<dbReference type="RefSeq" id="WP_055425928.1">
    <property type="nucleotide sequence ID" value="NZ_FCOR01000010.1"/>
</dbReference>
<protein>
    <recommendedName>
        <fullName evidence="3">DUF4197 domain-containing protein</fullName>
    </recommendedName>
</protein>
<dbReference type="InterPro" id="IPR025245">
    <property type="entry name" value="DUF4197"/>
</dbReference>
<accession>A0A0X3ANL9</accession>
<evidence type="ECO:0008006" key="3">
    <source>
        <dbReference type="Google" id="ProtNLM"/>
    </source>
</evidence>
<dbReference type="Pfam" id="PF13852">
    <property type="entry name" value="DUF4197"/>
    <property type="match status" value="1"/>
</dbReference>
<dbReference type="AlphaFoldDB" id="A0A0X3ANL9"/>
<proteinExistence type="predicted"/>
<keyword evidence="2" id="KW-1185">Reference proteome</keyword>
<evidence type="ECO:0000313" key="2">
    <source>
        <dbReference type="Proteomes" id="UP000182761"/>
    </source>
</evidence>
<gene>
    <name evidence="1" type="ORF">Ga0061079_11022</name>
</gene>
<reference evidence="1 2" key="1">
    <citation type="submission" date="2016-01" db="EMBL/GenBank/DDBJ databases">
        <authorList>
            <person name="McClelland M."/>
            <person name="Jain A."/>
            <person name="Saraogi P."/>
            <person name="Mendelson R."/>
            <person name="Westerman R."/>
            <person name="SanMiguel P."/>
            <person name="Csonka L."/>
        </authorList>
    </citation>
    <scope>NUCLEOTIDE SEQUENCE [LARGE SCALE GENOMIC DNA]</scope>
    <source>
        <strain evidence="1 2">R-53146</strain>
    </source>
</reference>
<name>A0A0X3ANL9_9FLAO</name>